<feature type="domain" description="Arginyl-tRNA synthetase catalytic core" evidence="2">
    <location>
        <begin position="182"/>
        <end position="289"/>
    </location>
</feature>
<protein>
    <recommendedName>
        <fullName evidence="2">Arginyl-tRNA synthetase catalytic core domain-containing protein</fullName>
    </recommendedName>
</protein>
<keyword evidence="4" id="KW-1185">Reference proteome</keyword>
<dbReference type="GO" id="GO:0005524">
    <property type="term" value="F:ATP binding"/>
    <property type="evidence" value="ECO:0007669"/>
    <property type="project" value="UniProtKB-KW"/>
</dbReference>
<dbReference type="SUPFAM" id="SSF55190">
    <property type="entry name" value="Arginyl-tRNA synthetase (ArgRS), N-terminal 'additional' domain"/>
    <property type="match status" value="1"/>
</dbReference>
<dbReference type="SUPFAM" id="SSF52374">
    <property type="entry name" value="Nucleotidylyl transferase"/>
    <property type="match status" value="1"/>
</dbReference>
<reference evidence="4" key="1">
    <citation type="submission" date="2014-03" db="EMBL/GenBank/DDBJ databases">
        <title>The Genome Sequence of Puccinia striiformis f. sp. tritici PST-78.</title>
        <authorList>
            <consortium name="The Broad Institute Genome Sequencing Platform"/>
            <person name="Cuomo C."/>
            <person name="Hulbert S."/>
            <person name="Chen X."/>
            <person name="Walker B."/>
            <person name="Young S.K."/>
            <person name="Zeng Q."/>
            <person name="Gargeya S."/>
            <person name="Fitzgerald M."/>
            <person name="Haas B."/>
            <person name="Abouelleil A."/>
            <person name="Alvarado L."/>
            <person name="Arachchi H.M."/>
            <person name="Berlin A.M."/>
            <person name="Chapman S.B."/>
            <person name="Goldberg J."/>
            <person name="Griggs A."/>
            <person name="Gujja S."/>
            <person name="Hansen M."/>
            <person name="Howarth C."/>
            <person name="Imamovic A."/>
            <person name="Larimer J."/>
            <person name="McCowan C."/>
            <person name="Montmayeur A."/>
            <person name="Murphy C."/>
            <person name="Neiman D."/>
            <person name="Pearson M."/>
            <person name="Priest M."/>
            <person name="Roberts A."/>
            <person name="Saif S."/>
            <person name="Shea T."/>
            <person name="Sisk P."/>
            <person name="Sykes S."/>
            <person name="Wortman J."/>
            <person name="Nusbaum C."/>
            <person name="Birren B."/>
        </authorList>
    </citation>
    <scope>NUCLEOTIDE SEQUENCE [LARGE SCALE GENOMIC DNA]</scope>
    <source>
        <strain evidence="4">race PST-78</strain>
    </source>
</reference>
<dbReference type="InterPro" id="IPR001278">
    <property type="entry name" value="Arg-tRNA-ligase"/>
</dbReference>
<sequence>MSVPDKIPKSTSDVHLLASLTLLPIPIGAEPPRNILDAFGSAVAVQVAEILGLPLSDPNDLERILNGAKSGKKEGGDLTIAVTRFRIKGSDPKQLAQKIRDEFRINHWIQPAKAEGLLVNFEMDSQTLCRTVSHQVNELPHLSAKEIGGGCGINSSGINPLTGKKKKVVLEFSSPNIAKKIMQHLLDVYTKINKDMEGEEKAILGQKAHDFYKLMEEGDPTAVALWERFRDYSIKQYKKDYARLHIKLDVYSGQSQVSHESMNVAFKLLKQKGIAIEDHVTLICDLNAYKLVHLEDMMNEDRNTMHSQIKTNVDKYNEIPDPLKTADEVGISGNKIQDMVGLTVMSTNGIEYFPSRETQDHTYNMRITILEIRTIFDCIILLEVNSCCYFRLGNVDLKGQDQQTALARLWLYRSCGDILANAMKLLTLDPLDRM</sequence>
<dbReference type="InterPro" id="IPR014729">
    <property type="entry name" value="Rossmann-like_a/b/a_fold"/>
</dbReference>
<proteinExistence type="inferred from homology"/>
<keyword evidence="1" id="KW-0067">ATP-binding</keyword>
<evidence type="ECO:0000256" key="1">
    <source>
        <dbReference type="RuleBase" id="RU363038"/>
    </source>
</evidence>
<dbReference type="GO" id="GO:0004814">
    <property type="term" value="F:arginine-tRNA ligase activity"/>
    <property type="evidence" value="ECO:0007669"/>
    <property type="project" value="InterPro"/>
</dbReference>
<dbReference type="InterPro" id="IPR035684">
    <property type="entry name" value="ArgRS_core"/>
</dbReference>
<evidence type="ECO:0000313" key="3">
    <source>
        <dbReference type="EMBL" id="KNF02090.1"/>
    </source>
</evidence>
<keyword evidence="1" id="KW-0436">Ligase</keyword>
<organism evidence="3 4">
    <name type="scientific">Puccinia striiformis f. sp. tritici PST-78</name>
    <dbReference type="NCBI Taxonomy" id="1165861"/>
    <lineage>
        <taxon>Eukaryota</taxon>
        <taxon>Fungi</taxon>
        <taxon>Dikarya</taxon>
        <taxon>Basidiomycota</taxon>
        <taxon>Pucciniomycotina</taxon>
        <taxon>Pucciniomycetes</taxon>
        <taxon>Pucciniales</taxon>
        <taxon>Pucciniaceae</taxon>
        <taxon>Puccinia</taxon>
    </lineage>
</organism>
<dbReference type="Pfam" id="PF00750">
    <property type="entry name" value="tRNA-synt_1d"/>
    <property type="match status" value="1"/>
</dbReference>
<dbReference type="PANTHER" id="PTHR11956:SF11">
    <property type="entry name" value="ARGININE--TRNA LIGASE, MITOCHONDRIAL-RELATED"/>
    <property type="match status" value="1"/>
</dbReference>
<evidence type="ECO:0000313" key="4">
    <source>
        <dbReference type="Proteomes" id="UP000054564"/>
    </source>
</evidence>
<dbReference type="InterPro" id="IPR036695">
    <property type="entry name" value="Arg-tRNA-synth_N_sf"/>
</dbReference>
<accession>A0A0L0VSW6</accession>
<dbReference type="GO" id="GO:0006420">
    <property type="term" value="P:arginyl-tRNA aminoacylation"/>
    <property type="evidence" value="ECO:0007669"/>
    <property type="project" value="InterPro"/>
</dbReference>
<gene>
    <name evidence="3" type="ORF">PSTG_04588</name>
</gene>
<dbReference type="GO" id="GO:0032543">
    <property type="term" value="P:mitochondrial translation"/>
    <property type="evidence" value="ECO:0007669"/>
    <property type="project" value="TreeGrafter"/>
</dbReference>
<comment type="caution">
    <text evidence="3">The sequence shown here is derived from an EMBL/GenBank/DDBJ whole genome shotgun (WGS) entry which is preliminary data.</text>
</comment>
<name>A0A0L0VSW6_9BASI</name>
<keyword evidence="1" id="KW-0648">Protein biosynthesis</keyword>
<dbReference type="PANTHER" id="PTHR11956">
    <property type="entry name" value="ARGINYL-TRNA SYNTHETASE"/>
    <property type="match status" value="1"/>
</dbReference>
<keyword evidence="1" id="KW-0547">Nucleotide-binding</keyword>
<dbReference type="Gene3D" id="3.30.1360.70">
    <property type="entry name" value="Arginyl tRNA synthetase N-terminal domain"/>
    <property type="match status" value="1"/>
</dbReference>
<dbReference type="EMBL" id="AJIL01000025">
    <property type="protein sequence ID" value="KNF02090.1"/>
    <property type="molecule type" value="Genomic_DNA"/>
</dbReference>
<keyword evidence="1" id="KW-0030">Aminoacyl-tRNA synthetase</keyword>
<dbReference type="AlphaFoldDB" id="A0A0L0VSW6"/>
<evidence type="ECO:0000259" key="2">
    <source>
        <dbReference type="Pfam" id="PF00750"/>
    </source>
</evidence>
<dbReference type="GO" id="GO:0005739">
    <property type="term" value="C:mitochondrion"/>
    <property type="evidence" value="ECO:0007669"/>
    <property type="project" value="TreeGrafter"/>
</dbReference>
<dbReference type="Gene3D" id="3.40.50.620">
    <property type="entry name" value="HUPs"/>
    <property type="match status" value="1"/>
</dbReference>
<dbReference type="Proteomes" id="UP000054564">
    <property type="component" value="Unassembled WGS sequence"/>
</dbReference>
<comment type="similarity">
    <text evidence="1">Belongs to the class-I aminoacyl-tRNA synthetase family.</text>
</comment>
<dbReference type="STRING" id="1165861.A0A0L0VSW6"/>